<dbReference type="Proteomes" id="UP000821845">
    <property type="component" value="Chromosome 1"/>
</dbReference>
<name>A0ACB7TEU7_HYAAI</name>
<accession>A0ACB7TEU7</accession>
<organism evidence="1 2">
    <name type="scientific">Hyalomma asiaticum</name>
    <name type="common">Tick</name>
    <dbReference type="NCBI Taxonomy" id="266040"/>
    <lineage>
        <taxon>Eukaryota</taxon>
        <taxon>Metazoa</taxon>
        <taxon>Ecdysozoa</taxon>
        <taxon>Arthropoda</taxon>
        <taxon>Chelicerata</taxon>
        <taxon>Arachnida</taxon>
        <taxon>Acari</taxon>
        <taxon>Parasitiformes</taxon>
        <taxon>Ixodida</taxon>
        <taxon>Ixodoidea</taxon>
        <taxon>Ixodidae</taxon>
        <taxon>Hyalomminae</taxon>
        <taxon>Hyalomma</taxon>
    </lineage>
</organism>
<sequence>MQIELKCNALYGLVGHGGAEEGYVAYSACWYVLCYWTTCATHGLVSTGGICPSTRVKAAGEAPFHSVRGPSRGAGAPSRLVRLRDRRVCCPSRYQRPPALMCPRQRDPLCHLLLTRSALP</sequence>
<keyword evidence="2" id="KW-1185">Reference proteome</keyword>
<evidence type="ECO:0000313" key="1">
    <source>
        <dbReference type="EMBL" id="KAH6944646.1"/>
    </source>
</evidence>
<evidence type="ECO:0000313" key="2">
    <source>
        <dbReference type="Proteomes" id="UP000821845"/>
    </source>
</evidence>
<dbReference type="EMBL" id="CM023481">
    <property type="protein sequence ID" value="KAH6944646.1"/>
    <property type="molecule type" value="Genomic_DNA"/>
</dbReference>
<proteinExistence type="predicted"/>
<protein>
    <submittedName>
        <fullName evidence="1">Uncharacterized protein</fullName>
    </submittedName>
</protein>
<comment type="caution">
    <text evidence="1">The sequence shown here is derived from an EMBL/GenBank/DDBJ whole genome shotgun (WGS) entry which is preliminary data.</text>
</comment>
<gene>
    <name evidence="1" type="ORF">HPB50_004423</name>
</gene>
<reference evidence="1" key="1">
    <citation type="submission" date="2020-05" db="EMBL/GenBank/DDBJ databases">
        <title>Large-scale comparative analyses of tick genomes elucidate their genetic diversity and vector capacities.</title>
        <authorList>
            <person name="Jia N."/>
            <person name="Wang J."/>
            <person name="Shi W."/>
            <person name="Du L."/>
            <person name="Sun Y."/>
            <person name="Zhan W."/>
            <person name="Jiang J."/>
            <person name="Wang Q."/>
            <person name="Zhang B."/>
            <person name="Ji P."/>
            <person name="Sakyi L.B."/>
            <person name="Cui X."/>
            <person name="Yuan T."/>
            <person name="Jiang B."/>
            <person name="Yang W."/>
            <person name="Lam T.T.-Y."/>
            <person name="Chang Q."/>
            <person name="Ding S."/>
            <person name="Wang X."/>
            <person name="Zhu J."/>
            <person name="Ruan X."/>
            <person name="Zhao L."/>
            <person name="Wei J."/>
            <person name="Que T."/>
            <person name="Du C."/>
            <person name="Cheng J."/>
            <person name="Dai P."/>
            <person name="Han X."/>
            <person name="Huang E."/>
            <person name="Gao Y."/>
            <person name="Liu J."/>
            <person name="Shao H."/>
            <person name="Ye R."/>
            <person name="Li L."/>
            <person name="Wei W."/>
            <person name="Wang X."/>
            <person name="Wang C."/>
            <person name="Yang T."/>
            <person name="Huo Q."/>
            <person name="Li W."/>
            <person name="Guo W."/>
            <person name="Chen H."/>
            <person name="Zhou L."/>
            <person name="Ni X."/>
            <person name="Tian J."/>
            <person name="Zhou Y."/>
            <person name="Sheng Y."/>
            <person name="Liu T."/>
            <person name="Pan Y."/>
            <person name="Xia L."/>
            <person name="Li J."/>
            <person name="Zhao F."/>
            <person name="Cao W."/>
        </authorList>
    </citation>
    <scope>NUCLEOTIDE SEQUENCE</scope>
    <source>
        <strain evidence="1">Hyas-2018</strain>
    </source>
</reference>